<name>A0ABR7RZF1_AQUAC</name>
<evidence type="ECO:0000256" key="6">
    <source>
        <dbReference type="ARBA" id="ARBA00023136"/>
    </source>
</evidence>
<evidence type="ECO:0000256" key="8">
    <source>
        <dbReference type="SAM" id="SignalP"/>
    </source>
</evidence>
<dbReference type="Pfam" id="PF03349">
    <property type="entry name" value="Toluene_X"/>
    <property type="match status" value="1"/>
</dbReference>
<comment type="caution">
    <text evidence="9">The sequence shown here is derived from an EMBL/GenBank/DDBJ whole genome shotgun (WGS) entry which is preliminary data.</text>
</comment>
<feature type="chain" id="PRO_5047366258" evidence="8">
    <location>
        <begin position="24"/>
        <end position="431"/>
    </location>
</feature>
<keyword evidence="10" id="KW-1185">Reference proteome</keyword>
<keyword evidence="3" id="KW-1134">Transmembrane beta strand</keyword>
<dbReference type="SUPFAM" id="SSF56935">
    <property type="entry name" value="Porins"/>
    <property type="match status" value="1"/>
</dbReference>
<organism evidence="9 10">
    <name type="scientific">Aquipseudomonas alcaligenes</name>
    <name type="common">Pseudomonas alcaligenes</name>
    <dbReference type="NCBI Taxonomy" id="43263"/>
    <lineage>
        <taxon>Bacteria</taxon>
        <taxon>Pseudomonadati</taxon>
        <taxon>Pseudomonadota</taxon>
        <taxon>Gammaproteobacteria</taxon>
        <taxon>Pseudomonadales</taxon>
        <taxon>Pseudomonadaceae</taxon>
        <taxon>Aquipseudomonas</taxon>
    </lineage>
</organism>
<reference evidence="9 10" key="1">
    <citation type="submission" date="2016-06" db="EMBL/GenBank/DDBJ databases">
        <authorList>
            <person name="Ramos C."/>
            <person name="Pintado A."/>
            <person name="Crespo-Gomez J.I."/>
        </authorList>
    </citation>
    <scope>NUCLEOTIDE SEQUENCE [LARGE SCALE GENOMIC DNA]</scope>
    <source>
        <strain evidence="9 10">AVO110</strain>
    </source>
</reference>
<keyword evidence="4" id="KW-0812">Transmembrane</keyword>
<evidence type="ECO:0000313" key="10">
    <source>
        <dbReference type="Proteomes" id="UP000744555"/>
    </source>
</evidence>
<keyword evidence="7" id="KW-0998">Cell outer membrane</keyword>
<gene>
    <name evidence="9" type="ORF">A9179_08125</name>
</gene>
<evidence type="ECO:0000256" key="4">
    <source>
        <dbReference type="ARBA" id="ARBA00022692"/>
    </source>
</evidence>
<evidence type="ECO:0000256" key="1">
    <source>
        <dbReference type="ARBA" id="ARBA00004571"/>
    </source>
</evidence>
<sequence>MKQTWLKTTLALAVSAISTHSLGNGLAINEQSVSGMGTAFAGRASAAQDASTLYGNPAGLSKLKRTEVVAGMAMIDAKVDIDDSSAETHKGDMVPLASVPFGYIATPLNEDWHFGVGVYVPFALISDYEKSFGGRYKGQYSKVQVITLQPTLSYQINDRVSVGFGPTFNKIDGKLTSKLNDGALLGDGDTSVNIKGDDTAVGYNIGVLVDVTDQLAWGLTYHSKVDYTLEGRTKIGGGDGPIFSQFNGEYDAQLDFTTPESVDTSLTYKLDDKWTLYGGATWTRWSRLQAIVVENEGTPSILGSTPLAEVSEEMKWKDTWGFAIGTSYQLNPQWVLRTGFAIDAAPTANDNRTVRIPVGNRKVFSLGAGWSPTADMTIDVAYSYLRENEAKVNQAATEMSAGNVSVEVAPGYSATYKNSAHGLGAQITYRF</sequence>
<evidence type="ECO:0000313" key="9">
    <source>
        <dbReference type="EMBL" id="MBC9250239.1"/>
    </source>
</evidence>
<keyword evidence="5 8" id="KW-0732">Signal</keyword>
<comment type="similarity">
    <text evidence="2">Belongs to the OmpP1/FadL family.</text>
</comment>
<evidence type="ECO:0000256" key="2">
    <source>
        <dbReference type="ARBA" id="ARBA00008163"/>
    </source>
</evidence>
<proteinExistence type="inferred from homology"/>
<evidence type="ECO:0000256" key="5">
    <source>
        <dbReference type="ARBA" id="ARBA00022729"/>
    </source>
</evidence>
<dbReference type="InterPro" id="IPR005017">
    <property type="entry name" value="OMPP1/FadL/TodX"/>
</dbReference>
<keyword evidence="6" id="KW-0472">Membrane</keyword>
<feature type="signal peptide" evidence="8">
    <location>
        <begin position="1"/>
        <end position="23"/>
    </location>
</feature>
<dbReference type="PANTHER" id="PTHR35093:SF8">
    <property type="entry name" value="OUTER MEMBRANE PROTEIN NMB0088-RELATED"/>
    <property type="match status" value="1"/>
</dbReference>
<dbReference type="Proteomes" id="UP000744555">
    <property type="component" value="Unassembled WGS sequence"/>
</dbReference>
<evidence type="ECO:0000256" key="7">
    <source>
        <dbReference type="ARBA" id="ARBA00023237"/>
    </source>
</evidence>
<protein>
    <submittedName>
        <fullName evidence="9">Long-chain fatty acid transport protein</fullName>
    </submittedName>
</protein>
<accession>A0ABR7RZF1</accession>
<dbReference type="EMBL" id="LZEU01000001">
    <property type="protein sequence ID" value="MBC9250239.1"/>
    <property type="molecule type" value="Genomic_DNA"/>
</dbReference>
<dbReference type="PANTHER" id="PTHR35093">
    <property type="entry name" value="OUTER MEMBRANE PROTEIN NMB0088-RELATED"/>
    <property type="match status" value="1"/>
</dbReference>
<evidence type="ECO:0000256" key="3">
    <source>
        <dbReference type="ARBA" id="ARBA00022452"/>
    </source>
</evidence>
<dbReference type="RefSeq" id="WP_187805343.1">
    <property type="nucleotide sequence ID" value="NZ_LZEU01000001.1"/>
</dbReference>
<comment type="subcellular location">
    <subcellularLocation>
        <location evidence="1">Cell outer membrane</location>
        <topology evidence="1">Multi-pass membrane protein</topology>
    </subcellularLocation>
</comment>
<dbReference type="Gene3D" id="2.40.160.60">
    <property type="entry name" value="Outer membrane protein transport protein (OMPP1/FadL/TodX)"/>
    <property type="match status" value="1"/>
</dbReference>